<dbReference type="InterPro" id="IPR023404">
    <property type="entry name" value="rSAM_horseshoe"/>
</dbReference>
<evidence type="ECO:0000313" key="16">
    <source>
        <dbReference type="Proteomes" id="UP001198242"/>
    </source>
</evidence>
<dbReference type="SFLD" id="SFLDG01061">
    <property type="entry name" value="methylthiotransferase"/>
    <property type="match status" value="1"/>
</dbReference>
<keyword evidence="16" id="KW-1185">Reference proteome</keyword>
<dbReference type="GO" id="GO:0051539">
    <property type="term" value="F:4 iron, 4 sulfur cluster binding"/>
    <property type="evidence" value="ECO:0007669"/>
    <property type="project" value="UniProtKB-UniRule"/>
</dbReference>
<evidence type="ECO:0000256" key="4">
    <source>
        <dbReference type="ARBA" id="ARBA00022679"/>
    </source>
</evidence>
<dbReference type="NCBIfam" id="TIGR00089">
    <property type="entry name" value="MiaB/RimO family radical SAM methylthiotransferase"/>
    <property type="match status" value="1"/>
</dbReference>
<evidence type="ECO:0000256" key="5">
    <source>
        <dbReference type="ARBA" id="ARBA00022691"/>
    </source>
</evidence>
<dbReference type="Gene3D" id="3.80.30.20">
    <property type="entry name" value="tm_1862 like domain"/>
    <property type="match status" value="1"/>
</dbReference>
<keyword evidence="9 11" id="KW-0411">Iron-sulfur</keyword>
<dbReference type="PROSITE" id="PS51918">
    <property type="entry name" value="RADICAL_SAM"/>
    <property type="match status" value="1"/>
</dbReference>
<dbReference type="SFLD" id="SFLDS00029">
    <property type="entry name" value="Radical_SAM"/>
    <property type="match status" value="1"/>
</dbReference>
<evidence type="ECO:0000256" key="7">
    <source>
        <dbReference type="ARBA" id="ARBA00022723"/>
    </source>
</evidence>
<dbReference type="PROSITE" id="PS50926">
    <property type="entry name" value="TRAM"/>
    <property type="match status" value="1"/>
</dbReference>
<dbReference type="InterPro" id="IPR013848">
    <property type="entry name" value="Methylthiotransferase_N"/>
</dbReference>
<evidence type="ECO:0000313" key="15">
    <source>
        <dbReference type="EMBL" id="MCC2211263.1"/>
    </source>
</evidence>
<evidence type="ECO:0000256" key="3">
    <source>
        <dbReference type="ARBA" id="ARBA00022490"/>
    </source>
</evidence>
<organism evidence="15 16">
    <name type="scientific">Hominilimicola fabiformis</name>
    <dbReference type="NCBI Taxonomy" id="2885356"/>
    <lineage>
        <taxon>Bacteria</taxon>
        <taxon>Bacillati</taxon>
        <taxon>Bacillota</taxon>
        <taxon>Clostridia</taxon>
        <taxon>Eubacteriales</taxon>
        <taxon>Oscillospiraceae</taxon>
        <taxon>Hominilimicola</taxon>
    </lineage>
</organism>
<evidence type="ECO:0000259" key="12">
    <source>
        <dbReference type="PROSITE" id="PS50926"/>
    </source>
</evidence>
<dbReference type="InterPro" id="IPR058240">
    <property type="entry name" value="rSAM_sf"/>
</dbReference>
<dbReference type="RefSeq" id="WP_022230628.1">
    <property type="nucleotide sequence ID" value="NZ_JAJEQM010000015.1"/>
</dbReference>
<evidence type="ECO:0000256" key="11">
    <source>
        <dbReference type="HAMAP-Rule" id="MF_01864"/>
    </source>
</evidence>
<comment type="subunit">
    <text evidence="11">Monomer.</text>
</comment>
<dbReference type="SUPFAM" id="SSF102114">
    <property type="entry name" value="Radical SAM enzymes"/>
    <property type="match status" value="1"/>
</dbReference>
<dbReference type="AlphaFoldDB" id="A0AAE3E0B2"/>
<evidence type="ECO:0000256" key="8">
    <source>
        <dbReference type="ARBA" id="ARBA00023004"/>
    </source>
</evidence>
<dbReference type="Pfam" id="PF04055">
    <property type="entry name" value="Radical_SAM"/>
    <property type="match status" value="1"/>
</dbReference>
<feature type="binding site" evidence="11">
    <location>
        <position position="197"/>
    </location>
    <ligand>
        <name>[4Fe-4S] cluster</name>
        <dbReference type="ChEBI" id="CHEBI:49883"/>
        <label>2</label>
        <note>4Fe-4S-S-AdoMet</note>
    </ligand>
</feature>
<comment type="catalytic activity">
    <reaction evidence="11">
        <text>N(6)-dimethylallyladenosine(37) in tRNA + (sulfur carrier)-SH + AH2 + 2 S-adenosyl-L-methionine = 2-methylsulfanyl-N(6)-dimethylallyladenosine(37) in tRNA + (sulfur carrier)-H + 5'-deoxyadenosine + L-methionine + A + S-adenosyl-L-homocysteine + 2 H(+)</text>
        <dbReference type="Rhea" id="RHEA:37067"/>
        <dbReference type="Rhea" id="RHEA-COMP:10375"/>
        <dbReference type="Rhea" id="RHEA-COMP:10376"/>
        <dbReference type="Rhea" id="RHEA-COMP:14737"/>
        <dbReference type="Rhea" id="RHEA-COMP:14739"/>
        <dbReference type="ChEBI" id="CHEBI:13193"/>
        <dbReference type="ChEBI" id="CHEBI:15378"/>
        <dbReference type="ChEBI" id="CHEBI:17319"/>
        <dbReference type="ChEBI" id="CHEBI:17499"/>
        <dbReference type="ChEBI" id="CHEBI:29917"/>
        <dbReference type="ChEBI" id="CHEBI:57844"/>
        <dbReference type="ChEBI" id="CHEBI:57856"/>
        <dbReference type="ChEBI" id="CHEBI:59789"/>
        <dbReference type="ChEBI" id="CHEBI:64428"/>
        <dbReference type="ChEBI" id="CHEBI:74415"/>
        <dbReference type="ChEBI" id="CHEBI:74417"/>
        <dbReference type="EC" id="2.8.4.3"/>
    </reaction>
</comment>
<dbReference type="EMBL" id="JAJEQM010000015">
    <property type="protein sequence ID" value="MCC2211263.1"/>
    <property type="molecule type" value="Genomic_DNA"/>
</dbReference>
<evidence type="ECO:0000256" key="9">
    <source>
        <dbReference type="ARBA" id="ARBA00023014"/>
    </source>
</evidence>
<name>A0AAE3E0B2_9FIRM</name>
<feature type="binding site" evidence="11">
    <location>
        <position position="80"/>
    </location>
    <ligand>
        <name>[4Fe-4S] cluster</name>
        <dbReference type="ChEBI" id="CHEBI:49883"/>
        <label>1</label>
    </ligand>
</feature>
<dbReference type="PROSITE" id="PS51449">
    <property type="entry name" value="MTTASE_N"/>
    <property type="match status" value="1"/>
</dbReference>
<dbReference type="GO" id="GO:0046872">
    <property type="term" value="F:metal ion binding"/>
    <property type="evidence" value="ECO:0007669"/>
    <property type="project" value="UniProtKB-KW"/>
</dbReference>
<accession>A0AAE3E0B2</accession>
<keyword evidence="5 11" id="KW-0949">S-adenosyl-L-methionine</keyword>
<dbReference type="EC" id="2.8.4.3" evidence="10 11"/>
<keyword evidence="8 11" id="KW-0408">Iron</keyword>
<dbReference type="HAMAP" id="MF_01864">
    <property type="entry name" value="tRNA_metthiotr_MiaB"/>
    <property type="match status" value="1"/>
</dbReference>
<feature type="domain" description="MTTase N-terminal" evidence="13">
    <location>
        <begin position="35"/>
        <end position="153"/>
    </location>
</feature>
<keyword evidence="2 11" id="KW-0004">4Fe-4S</keyword>
<comment type="caution">
    <text evidence="15">The sequence shown here is derived from an EMBL/GenBank/DDBJ whole genome shotgun (WGS) entry which is preliminary data.</text>
</comment>
<dbReference type="FunFam" id="3.40.50.12160:FF:000006">
    <property type="entry name" value="tRNA-2-methylthio-N(6)-dimethylallyladenosine synthase"/>
    <property type="match status" value="1"/>
</dbReference>
<keyword evidence="6 11" id="KW-0819">tRNA processing</keyword>
<evidence type="ECO:0000259" key="13">
    <source>
        <dbReference type="PROSITE" id="PS51449"/>
    </source>
</evidence>
<dbReference type="InterPro" id="IPR007197">
    <property type="entry name" value="rSAM"/>
</dbReference>
<proteinExistence type="inferred from homology"/>
<evidence type="ECO:0000256" key="6">
    <source>
        <dbReference type="ARBA" id="ARBA00022694"/>
    </source>
</evidence>
<dbReference type="GO" id="GO:0035597">
    <property type="term" value="F:tRNA-2-methylthio-N(6)-dimethylallyladenosine(37) synthase activity"/>
    <property type="evidence" value="ECO:0007669"/>
    <property type="project" value="UniProtKB-EC"/>
</dbReference>
<sequence>MAKLITKEQMAEQESYIMKLKEENMRYAAQNGHAKLALTETYGCQQNENDTERIRGMLRQAGFDFTDDSNKADVVIYNTCAVRENAEQKVFGRLGILKHIKEERKDMVIGVCGCMVQQEHITEKIKKVHEHVDLVFGTHALYKMPELLYRAIHEKKTVVDIDSSDGAIAEDIPIMRDDDKKAWVSVMYGCNNFCSYCIVPYVRGRERSRTPEAVIAEVKELVARGCSEIALLGQNVNSYGKDLDTDVDFADLIRMVNDIEGVERIRFMTSHPKDLSDKLIDAIAECDKVCKQLHLPVQAGSNKILKEMNRKYTKEDYLAKIEKVKKRIPNISLSTDIIVGFPTETKEDFEETLDVLRKVEYDNIFSFIYSRREGTPAAKLDFVLTDEEIHENFNKLLEVQNEISKRKNEAYVGRVEKVLVDGVSKNDETTLSGRCDSSKIVNFKGDKSLIGKYIDVRITEAHTWSLNGEIAE</sequence>
<dbReference type="SMART" id="SM00729">
    <property type="entry name" value="Elp3"/>
    <property type="match status" value="1"/>
</dbReference>
<keyword evidence="7 11" id="KW-0479">Metal-binding</keyword>
<reference evidence="15 16" key="1">
    <citation type="submission" date="2021-10" db="EMBL/GenBank/DDBJ databases">
        <title>Anaerobic single-cell dispensing facilitates the cultivation of human gut bacteria.</title>
        <authorList>
            <person name="Afrizal A."/>
        </authorList>
    </citation>
    <scope>NUCLEOTIDE SEQUENCE [LARGE SCALE GENOMIC DNA]</scope>
    <source>
        <strain evidence="15 16">CLA-AA-H232</strain>
    </source>
</reference>
<dbReference type="CDD" id="cd01335">
    <property type="entry name" value="Radical_SAM"/>
    <property type="match status" value="1"/>
</dbReference>
<evidence type="ECO:0000256" key="10">
    <source>
        <dbReference type="ARBA" id="ARBA00033765"/>
    </source>
</evidence>
<dbReference type="InterPro" id="IPR006638">
    <property type="entry name" value="Elp3/MiaA/NifB-like_rSAM"/>
</dbReference>
<dbReference type="Gene3D" id="3.40.50.12160">
    <property type="entry name" value="Methylthiotransferase, N-terminal domain"/>
    <property type="match status" value="1"/>
</dbReference>
<dbReference type="GO" id="GO:0005829">
    <property type="term" value="C:cytosol"/>
    <property type="evidence" value="ECO:0007669"/>
    <property type="project" value="TreeGrafter"/>
</dbReference>
<evidence type="ECO:0000256" key="2">
    <source>
        <dbReference type="ARBA" id="ARBA00022485"/>
    </source>
</evidence>
<comment type="cofactor">
    <cofactor evidence="11">
        <name>[4Fe-4S] cluster</name>
        <dbReference type="ChEBI" id="CHEBI:49883"/>
    </cofactor>
    <text evidence="11">Binds 2 [4Fe-4S] clusters. One cluster is coordinated with 3 cysteines and an exchangeable S-adenosyl-L-methionine.</text>
</comment>
<keyword evidence="4 11" id="KW-0808">Transferase</keyword>
<dbReference type="PANTHER" id="PTHR43020">
    <property type="entry name" value="CDK5 REGULATORY SUBUNIT-ASSOCIATED PROTEIN 1"/>
    <property type="match status" value="1"/>
</dbReference>
<dbReference type="NCBIfam" id="TIGR01574">
    <property type="entry name" value="miaB-methiolase"/>
    <property type="match status" value="1"/>
</dbReference>
<dbReference type="Pfam" id="PF01938">
    <property type="entry name" value="TRAM"/>
    <property type="match status" value="1"/>
</dbReference>
<keyword evidence="3 11" id="KW-0963">Cytoplasm</keyword>
<feature type="binding site" evidence="11">
    <location>
        <position position="44"/>
    </location>
    <ligand>
        <name>[4Fe-4S] cluster</name>
        <dbReference type="ChEBI" id="CHEBI:49883"/>
        <label>1</label>
    </ligand>
</feature>
<comment type="subcellular location">
    <subcellularLocation>
        <location evidence="11">Cytoplasm</location>
    </subcellularLocation>
</comment>
<feature type="binding site" evidence="11">
    <location>
        <position position="190"/>
    </location>
    <ligand>
        <name>[4Fe-4S] cluster</name>
        <dbReference type="ChEBI" id="CHEBI:49883"/>
        <label>2</label>
        <note>4Fe-4S-S-AdoMet</note>
    </ligand>
</feature>
<dbReference type="InterPro" id="IPR020612">
    <property type="entry name" value="Methylthiotransferase_CS"/>
</dbReference>
<comment type="function">
    <text evidence="1 11">Catalyzes the methylthiolation of N6-(dimethylallyl)adenosine (i(6)A), leading to the formation of 2-methylthio-N6-(dimethylallyl)adenosine (ms(2)i(6)A) at position 37 in tRNAs that read codons beginning with uridine.</text>
</comment>
<feature type="binding site" evidence="11">
    <location>
        <position position="194"/>
    </location>
    <ligand>
        <name>[4Fe-4S] cluster</name>
        <dbReference type="ChEBI" id="CHEBI:49883"/>
        <label>2</label>
        <note>4Fe-4S-S-AdoMet</note>
    </ligand>
</feature>
<dbReference type="Pfam" id="PF00919">
    <property type="entry name" value="UPF0004"/>
    <property type="match status" value="1"/>
</dbReference>
<dbReference type="Proteomes" id="UP001198242">
    <property type="component" value="Unassembled WGS sequence"/>
</dbReference>
<dbReference type="InterPro" id="IPR005839">
    <property type="entry name" value="Methylthiotransferase"/>
</dbReference>
<comment type="similarity">
    <text evidence="11">Belongs to the methylthiotransferase family. MiaB subfamily.</text>
</comment>
<feature type="binding site" evidence="11">
    <location>
        <position position="114"/>
    </location>
    <ligand>
        <name>[4Fe-4S] cluster</name>
        <dbReference type="ChEBI" id="CHEBI:49883"/>
        <label>1</label>
    </ligand>
</feature>
<dbReference type="PROSITE" id="PS01278">
    <property type="entry name" value="MTTASE_RADICAL"/>
    <property type="match status" value="1"/>
</dbReference>
<dbReference type="SFLD" id="SFLDG01082">
    <property type="entry name" value="B12-binding_domain_containing"/>
    <property type="match status" value="1"/>
</dbReference>
<dbReference type="FunFam" id="3.80.30.20:FF:000001">
    <property type="entry name" value="tRNA-2-methylthio-N(6)-dimethylallyladenosine synthase 2"/>
    <property type="match status" value="1"/>
</dbReference>
<dbReference type="SFLD" id="SFLDF00273">
    <property type="entry name" value="(dimethylallyl)adenosine_tRNA"/>
    <property type="match status" value="1"/>
</dbReference>
<dbReference type="InterPro" id="IPR038135">
    <property type="entry name" value="Methylthiotransferase_N_sf"/>
</dbReference>
<evidence type="ECO:0000256" key="1">
    <source>
        <dbReference type="ARBA" id="ARBA00003234"/>
    </source>
</evidence>
<feature type="domain" description="Radical SAM core" evidence="14">
    <location>
        <begin position="176"/>
        <end position="406"/>
    </location>
</feature>
<dbReference type="InterPro" id="IPR002792">
    <property type="entry name" value="TRAM_dom"/>
</dbReference>
<dbReference type="InterPro" id="IPR006463">
    <property type="entry name" value="MiaB_methiolase"/>
</dbReference>
<gene>
    <name evidence="11 15" type="primary">miaB</name>
    <name evidence="15" type="ORF">LKE05_10740</name>
</gene>
<evidence type="ECO:0000259" key="14">
    <source>
        <dbReference type="PROSITE" id="PS51918"/>
    </source>
</evidence>
<dbReference type="PANTHER" id="PTHR43020:SF2">
    <property type="entry name" value="MITOCHONDRIAL TRNA METHYLTHIOTRANSFERASE CDK5RAP1"/>
    <property type="match status" value="1"/>
</dbReference>
<feature type="domain" description="TRAM" evidence="12">
    <location>
        <begin position="409"/>
        <end position="472"/>
    </location>
</feature>
<protein>
    <recommendedName>
        <fullName evidence="10 11">tRNA-2-methylthio-N(6)-dimethylallyladenosine synthase</fullName>
        <ecNumber evidence="10 11">2.8.4.3</ecNumber>
    </recommendedName>
    <alternativeName>
        <fullName evidence="11">(Dimethylallyl)adenosine tRNA methylthiotransferase MiaB</fullName>
    </alternativeName>
    <alternativeName>
        <fullName evidence="11">tRNA-i(6)A37 methylthiotransferase</fullName>
    </alternativeName>
</protein>